<protein>
    <submittedName>
        <fullName evidence="1">Uncharacterized protein</fullName>
    </submittedName>
</protein>
<name>A0ACD3AEY3_9AGAR</name>
<keyword evidence="2" id="KW-1185">Reference proteome</keyword>
<proteinExistence type="predicted"/>
<dbReference type="EMBL" id="ML208483">
    <property type="protein sequence ID" value="TFK64236.1"/>
    <property type="molecule type" value="Genomic_DNA"/>
</dbReference>
<reference evidence="1 2" key="1">
    <citation type="journal article" date="2019" name="Nat. Ecol. Evol.">
        <title>Megaphylogeny resolves global patterns of mushroom evolution.</title>
        <authorList>
            <person name="Varga T."/>
            <person name="Krizsan K."/>
            <person name="Foldi C."/>
            <person name="Dima B."/>
            <person name="Sanchez-Garcia M."/>
            <person name="Sanchez-Ramirez S."/>
            <person name="Szollosi G.J."/>
            <person name="Szarkandi J.G."/>
            <person name="Papp V."/>
            <person name="Albert L."/>
            <person name="Andreopoulos W."/>
            <person name="Angelini C."/>
            <person name="Antonin V."/>
            <person name="Barry K.W."/>
            <person name="Bougher N.L."/>
            <person name="Buchanan P."/>
            <person name="Buyck B."/>
            <person name="Bense V."/>
            <person name="Catcheside P."/>
            <person name="Chovatia M."/>
            <person name="Cooper J."/>
            <person name="Damon W."/>
            <person name="Desjardin D."/>
            <person name="Finy P."/>
            <person name="Geml J."/>
            <person name="Haridas S."/>
            <person name="Hughes K."/>
            <person name="Justo A."/>
            <person name="Karasinski D."/>
            <person name="Kautmanova I."/>
            <person name="Kiss B."/>
            <person name="Kocsube S."/>
            <person name="Kotiranta H."/>
            <person name="LaButti K.M."/>
            <person name="Lechner B.E."/>
            <person name="Liimatainen K."/>
            <person name="Lipzen A."/>
            <person name="Lukacs Z."/>
            <person name="Mihaltcheva S."/>
            <person name="Morgado L.N."/>
            <person name="Niskanen T."/>
            <person name="Noordeloos M.E."/>
            <person name="Ohm R.A."/>
            <person name="Ortiz-Santana B."/>
            <person name="Ovrebo C."/>
            <person name="Racz N."/>
            <person name="Riley R."/>
            <person name="Savchenko A."/>
            <person name="Shiryaev A."/>
            <person name="Soop K."/>
            <person name="Spirin V."/>
            <person name="Szebenyi C."/>
            <person name="Tomsovsky M."/>
            <person name="Tulloss R.E."/>
            <person name="Uehling J."/>
            <person name="Grigoriev I.V."/>
            <person name="Vagvolgyi C."/>
            <person name="Papp T."/>
            <person name="Martin F.M."/>
            <person name="Miettinen O."/>
            <person name="Hibbett D.S."/>
            <person name="Nagy L.G."/>
        </authorList>
    </citation>
    <scope>NUCLEOTIDE SEQUENCE [LARGE SCALE GENOMIC DNA]</scope>
    <source>
        <strain evidence="1 2">NL-1719</strain>
    </source>
</reference>
<organism evidence="1 2">
    <name type="scientific">Pluteus cervinus</name>
    <dbReference type="NCBI Taxonomy" id="181527"/>
    <lineage>
        <taxon>Eukaryota</taxon>
        <taxon>Fungi</taxon>
        <taxon>Dikarya</taxon>
        <taxon>Basidiomycota</taxon>
        <taxon>Agaricomycotina</taxon>
        <taxon>Agaricomycetes</taxon>
        <taxon>Agaricomycetidae</taxon>
        <taxon>Agaricales</taxon>
        <taxon>Pluteineae</taxon>
        <taxon>Pluteaceae</taxon>
        <taxon>Pluteus</taxon>
    </lineage>
</organism>
<sequence>MWRVGLVVLLKLFFHSLTGCCALNNLSIFPQSRSSLLHPPPPSSYSTRNSPVHTVARFKAKHTCTSHPPTHPPTTLLPSFHHPLRPSPTTPPNPQPTFTSRSIISFFFQYPFDFHRSPLLAQSFSLHSSHRLEKDL</sequence>
<gene>
    <name evidence="1" type="ORF">BDN72DRAFT_278611</name>
</gene>
<dbReference type="Proteomes" id="UP000308600">
    <property type="component" value="Unassembled WGS sequence"/>
</dbReference>
<evidence type="ECO:0000313" key="2">
    <source>
        <dbReference type="Proteomes" id="UP000308600"/>
    </source>
</evidence>
<evidence type="ECO:0000313" key="1">
    <source>
        <dbReference type="EMBL" id="TFK64236.1"/>
    </source>
</evidence>
<accession>A0ACD3AEY3</accession>